<dbReference type="VEuPathDB" id="FungiDB:DEHA2B06578g"/>
<feature type="region of interest" description="Disordered" evidence="1">
    <location>
        <begin position="190"/>
        <end position="285"/>
    </location>
</feature>
<organism evidence="2 3">
    <name type="scientific">Debaryomyces hansenii (strain ATCC 36239 / CBS 767 / BCRC 21394 / JCM 1990 / NBRC 0083 / IGC 2968)</name>
    <name type="common">Yeast</name>
    <name type="synonym">Torulaspora hansenii</name>
    <dbReference type="NCBI Taxonomy" id="284592"/>
    <lineage>
        <taxon>Eukaryota</taxon>
        <taxon>Fungi</taxon>
        <taxon>Dikarya</taxon>
        <taxon>Ascomycota</taxon>
        <taxon>Saccharomycotina</taxon>
        <taxon>Pichiomycetes</taxon>
        <taxon>Debaryomycetaceae</taxon>
        <taxon>Debaryomyces</taxon>
    </lineage>
</organism>
<dbReference type="GeneID" id="2913423"/>
<dbReference type="eggNOG" id="ENOG502RQ31">
    <property type="taxonomic scope" value="Eukaryota"/>
</dbReference>
<reference evidence="2 3" key="1">
    <citation type="journal article" date="2004" name="Nature">
        <title>Genome evolution in yeasts.</title>
        <authorList>
            <consortium name="Genolevures"/>
            <person name="Dujon B."/>
            <person name="Sherman D."/>
            <person name="Fischer G."/>
            <person name="Durrens P."/>
            <person name="Casaregola S."/>
            <person name="Lafontaine I."/>
            <person name="de Montigny J."/>
            <person name="Marck C."/>
            <person name="Neuveglise C."/>
            <person name="Talla E."/>
            <person name="Goffard N."/>
            <person name="Frangeul L."/>
            <person name="Aigle M."/>
            <person name="Anthouard V."/>
            <person name="Babour A."/>
            <person name="Barbe V."/>
            <person name="Barnay S."/>
            <person name="Blanchin S."/>
            <person name="Beckerich J.M."/>
            <person name="Beyne E."/>
            <person name="Bleykasten C."/>
            <person name="Boisrame A."/>
            <person name="Boyer J."/>
            <person name="Cattolico L."/>
            <person name="Confanioleri F."/>
            <person name="de Daruvar A."/>
            <person name="Despons L."/>
            <person name="Fabre E."/>
            <person name="Fairhead C."/>
            <person name="Ferry-Dumazet H."/>
            <person name="Groppi A."/>
            <person name="Hantraye F."/>
            <person name="Hennequin C."/>
            <person name="Jauniaux N."/>
            <person name="Joyet P."/>
            <person name="Kachouri R."/>
            <person name="Kerrest A."/>
            <person name="Koszul R."/>
            <person name="Lemaire M."/>
            <person name="Lesur I."/>
            <person name="Ma L."/>
            <person name="Muller H."/>
            <person name="Nicaud J.M."/>
            <person name="Nikolski M."/>
            <person name="Oztas S."/>
            <person name="Ozier-Kalogeropoulos O."/>
            <person name="Pellenz S."/>
            <person name="Potier S."/>
            <person name="Richard G.F."/>
            <person name="Straub M.L."/>
            <person name="Suleau A."/>
            <person name="Swennene D."/>
            <person name="Tekaia F."/>
            <person name="Wesolowski-Louvel M."/>
            <person name="Westhof E."/>
            <person name="Wirth B."/>
            <person name="Zeniou-Meyer M."/>
            <person name="Zivanovic I."/>
            <person name="Bolotin-Fukuhara M."/>
            <person name="Thierry A."/>
            <person name="Bouchier C."/>
            <person name="Caudron B."/>
            <person name="Scarpelli C."/>
            <person name="Gaillardin C."/>
            <person name="Weissenbach J."/>
            <person name="Wincker P."/>
            <person name="Souciet J.L."/>
        </authorList>
    </citation>
    <scope>NUCLEOTIDE SEQUENCE [LARGE SCALE GENOMIC DNA]</scope>
    <source>
        <strain evidence="3">ATCC 36239 / CBS 767 / BCRC 21394 / JCM 1990 / NBRC 0083 / IGC 2968</strain>
    </source>
</reference>
<evidence type="ECO:0000313" key="3">
    <source>
        <dbReference type="Proteomes" id="UP000000599"/>
    </source>
</evidence>
<dbReference type="OrthoDB" id="4095746at2759"/>
<dbReference type="RefSeq" id="XP_457245.1">
    <property type="nucleotide sequence ID" value="XM_457245.1"/>
</dbReference>
<sequence length="285" mass="31946">MTKNTYKRQKLAQQPVNIPAVPATVYETPKESLINFPSSIMNGITKEGGLVSLTFKSITCANFVENLDWMRDALIRKDDEFEPTRINENVFNGDKMITELKQDIQGLTEKPQQSNTTNDINELQSKLSTSLKDEESFRNFGISLVKQYESENPTKSISISNKSYSTIKQAEIPGVKVSKFEDVENPDLSAYERKPVVQQPEDSIPQPVAESAPVQEQTPNEVPMVLNNSNNATPELTQQQNFQNPVSQPAPSYQVTPSPSTQDSNVHTTYPDQAFHNSPPQGNYY</sequence>
<dbReference type="Proteomes" id="UP000000599">
    <property type="component" value="Chromosome B"/>
</dbReference>
<dbReference type="KEGG" id="dha:DEHA2B06578g"/>
<protein>
    <submittedName>
        <fullName evidence="2">DEHA2B06578p</fullName>
    </submittedName>
</protein>
<accession>Q6BX24</accession>
<evidence type="ECO:0000313" key="2">
    <source>
        <dbReference type="EMBL" id="CAG85243.1"/>
    </source>
</evidence>
<dbReference type="EMBL" id="CR382134">
    <property type="protein sequence ID" value="CAG85243.1"/>
    <property type="molecule type" value="Genomic_DNA"/>
</dbReference>
<dbReference type="AlphaFoldDB" id="Q6BX24"/>
<evidence type="ECO:0000256" key="1">
    <source>
        <dbReference type="SAM" id="MobiDB-lite"/>
    </source>
</evidence>
<keyword evidence="3" id="KW-1185">Reference proteome</keyword>
<gene>
    <name evidence="2" type="ordered locus">DEHA2B06578g</name>
</gene>
<feature type="compositionally biased region" description="Polar residues" evidence="1">
    <location>
        <begin position="214"/>
        <end position="285"/>
    </location>
</feature>
<dbReference type="HOGENOM" id="CLU_976665_0_0_1"/>
<dbReference type="InParanoid" id="Q6BX24"/>
<dbReference type="OMA" id="LKNWKQT"/>
<proteinExistence type="predicted"/>
<name>Q6BX24_DEBHA</name>